<evidence type="ECO:0000313" key="5">
    <source>
        <dbReference type="EMBL" id="GAA6406578.1"/>
    </source>
</evidence>
<evidence type="ECO:0000256" key="1">
    <source>
        <dbReference type="ARBA" id="ARBA00022801"/>
    </source>
</evidence>
<dbReference type="Pfam" id="PF12971">
    <property type="entry name" value="NAGLU_N"/>
    <property type="match status" value="1"/>
</dbReference>
<dbReference type="InterPro" id="IPR024240">
    <property type="entry name" value="NAGLU_N"/>
</dbReference>
<accession>A0ABQ0B557</accession>
<proteinExistence type="predicted"/>
<dbReference type="Gene3D" id="3.30.379.10">
    <property type="entry name" value="Chitobiase/beta-hexosaminidase domain 2-like"/>
    <property type="match status" value="1"/>
</dbReference>
<keyword evidence="1" id="KW-0378">Hydrolase</keyword>
<feature type="domain" description="Alpha-N-acetylglucosaminidase C-terminal" evidence="4">
    <location>
        <begin position="432"/>
        <end position="708"/>
    </location>
</feature>
<gene>
    <name evidence="5" type="ORF">K040078D81_06950</name>
</gene>
<dbReference type="InterPro" id="IPR007781">
    <property type="entry name" value="NAGLU"/>
</dbReference>
<dbReference type="PANTHER" id="PTHR12872">
    <property type="entry name" value="ALPHA-N-ACETYLGLUCOSAMINIDASE"/>
    <property type="match status" value="1"/>
</dbReference>
<dbReference type="Proteomes" id="UP001600943">
    <property type="component" value="Unassembled WGS sequence"/>
</dbReference>
<name>A0ABQ0B557_9FIRM</name>
<dbReference type="InterPro" id="IPR024732">
    <property type="entry name" value="NAGLU_C"/>
</dbReference>
<feature type="domain" description="Alpha-N-acetylglucosaminidase tim-barrel" evidence="2">
    <location>
        <begin position="107"/>
        <end position="420"/>
    </location>
</feature>
<dbReference type="InterPro" id="IPR029018">
    <property type="entry name" value="Hex-like_dom2"/>
</dbReference>
<evidence type="ECO:0000259" key="3">
    <source>
        <dbReference type="Pfam" id="PF12971"/>
    </source>
</evidence>
<dbReference type="EMBL" id="BAABYW010000001">
    <property type="protein sequence ID" value="GAA6406578.1"/>
    <property type="molecule type" value="Genomic_DNA"/>
</dbReference>
<evidence type="ECO:0000313" key="6">
    <source>
        <dbReference type="Proteomes" id="UP001600943"/>
    </source>
</evidence>
<reference evidence="5 6" key="1">
    <citation type="submission" date="2024-04" db="EMBL/GenBank/DDBJ databases">
        <title>Defined microbial consortia suppress multidrug-resistant proinflammatory Enterobacteriaceae via ecological control.</title>
        <authorList>
            <person name="Furuichi M."/>
            <person name="Kawaguchi T."/>
            <person name="Pust M."/>
            <person name="Yasuma K."/>
            <person name="Plichta D."/>
            <person name="Hasegawa N."/>
            <person name="Ohya T."/>
            <person name="Bhattarai S."/>
            <person name="Sasajima S."/>
            <person name="Aoto Y."/>
            <person name="Tuganbaev T."/>
            <person name="Yaginuma M."/>
            <person name="Ueda M."/>
            <person name="Okahashi N."/>
            <person name="Amafuji K."/>
            <person name="Kiridooshi Y."/>
            <person name="Sugita K."/>
            <person name="Strazar M."/>
            <person name="Skelly A."/>
            <person name="Suda W."/>
            <person name="Hattori M."/>
            <person name="Nakamoto N."/>
            <person name="Caballero S."/>
            <person name="Norman J."/>
            <person name="Olle B."/>
            <person name="Tanoue T."/>
            <person name="Arita M."/>
            <person name="Bucci V."/>
            <person name="Atarashi K."/>
            <person name="Xavier R."/>
            <person name="Honda K."/>
        </authorList>
    </citation>
    <scope>NUCLEOTIDE SEQUENCE [LARGE SCALE GENOMIC DNA]</scope>
    <source>
        <strain evidence="6">k04-0078-D8-1</strain>
    </source>
</reference>
<dbReference type="Pfam" id="PF12972">
    <property type="entry name" value="NAGLU_C"/>
    <property type="match status" value="1"/>
</dbReference>
<dbReference type="RefSeq" id="WP_390403523.1">
    <property type="nucleotide sequence ID" value="NZ_BAABYW010000001.1"/>
</dbReference>
<feature type="domain" description="Alpha-N-acetylglucosaminidase N-terminal" evidence="3">
    <location>
        <begin position="13"/>
        <end position="92"/>
    </location>
</feature>
<protein>
    <submittedName>
        <fullName evidence="5">Alpha-N-acetylglucosaminidase</fullName>
    </submittedName>
</protein>
<evidence type="ECO:0000259" key="4">
    <source>
        <dbReference type="Pfam" id="PF12972"/>
    </source>
</evidence>
<dbReference type="Pfam" id="PF05089">
    <property type="entry name" value="NAGLU"/>
    <property type="match status" value="1"/>
</dbReference>
<dbReference type="Gene3D" id="1.20.120.670">
    <property type="entry name" value="N-acetyl-b-d-glucoasminidase"/>
    <property type="match status" value="1"/>
</dbReference>
<sequence>MDIEDCKVNSCSPIEELLGRVCGVHAQKFKYEWIDAEGKRDVWQLKYSAPHVILCGNTPVSMAVALHNYLKDELNIHFSWCGNRVSFPDILPPPKDINRHVILQEERVNLNYCTFNYTAAWWDWERWEKEIDFMALNGINRPLAMIGQEGIWYELLLKFGFTDKEARGFLTGPAYFAWQWMTNIQSFGGPVSLAYIRKRIRLGQKIIKRYLELGMIPVQQGFSGFLPIEAIDKFPKAKIIRKPGWCNFPDTAQLDPLDPLFHTMGLEFMKCQQRLFGSFHYYAADPFHEGEPPSDAPDYLHLVGEQIGRVFRTFDPQYIWVMQAWSIRKEITLASPREHVLVLDINGDTYSKLDNFWGYPFVLGELHNFGGRTNLHGDIRRCAEFSYREMQSTLPNLRGRGVFMESMVQNPAYYDVLFSMLTKPYPMNLEKWKESYSLRRYGVYSLKINEAWNILLNTVYARGTNDIEKSSIICARPAVHVKKSGPNSGFDTNYTNQELLRAAELLWDEKERAKDAEGYRYDMVDICRQLLSNYAQSVYQQAIRAWDSKDRKSFSQSKNEFLVLLQELDALLSTREEFRFAKWLTDARKSACTQEESDLFEKNASMLLTLWGPEEGTEIFDYAWREWSGLIEQYYKMRWEMFFDMLEKCLAEGAEYSEENLPMVYGRESFEANDFYKKMAEKEREWVNEPNKGGFSARMDELSEVSAILGKYGPIIQKDTVGMIKSTDFYLKGNGFIN</sequence>
<organism evidence="5 6">
    <name type="scientific">Blautia hominis</name>
    <dbReference type="NCBI Taxonomy" id="2025493"/>
    <lineage>
        <taxon>Bacteria</taxon>
        <taxon>Bacillati</taxon>
        <taxon>Bacillota</taxon>
        <taxon>Clostridia</taxon>
        <taxon>Lachnospirales</taxon>
        <taxon>Lachnospiraceae</taxon>
        <taxon>Blautia</taxon>
    </lineage>
</organism>
<dbReference type="Gene3D" id="3.20.20.80">
    <property type="entry name" value="Glycosidases"/>
    <property type="match status" value="1"/>
</dbReference>
<keyword evidence="6" id="KW-1185">Reference proteome</keyword>
<dbReference type="PANTHER" id="PTHR12872:SF1">
    <property type="entry name" value="ALPHA-N-ACETYLGLUCOSAMINIDASE"/>
    <property type="match status" value="1"/>
</dbReference>
<evidence type="ECO:0000259" key="2">
    <source>
        <dbReference type="Pfam" id="PF05089"/>
    </source>
</evidence>
<dbReference type="InterPro" id="IPR024733">
    <property type="entry name" value="NAGLU_tim-barrel"/>
</dbReference>
<comment type="caution">
    <text evidence="5">The sequence shown here is derived from an EMBL/GenBank/DDBJ whole genome shotgun (WGS) entry which is preliminary data.</text>
</comment>